<dbReference type="EMBL" id="CP092622">
    <property type="protein sequence ID" value="UMM24386.1"/>
    <property type="molecule type" value="Genomic_DNA"/>
</dbReference>
<protein>
    <submittedName>
        <fullName evidence="2">Uncharacterized protein</fullName>
    </submittedName>
</protein>
<feature type="region of interest" description="Disordered" evidence="1">
    <location>
        <begin position="1"/>
        <end position="96"/>
    </location>
</feature>
<name>A0AAE9JDA2_CAEBR</name>
<dbReference type="Proteomes" id="UP000829354">
    <property type="component" value="Chromosome III"/>
</dbReference>
<dbReference type="AlphaFoldDB" id="A0AAE9JDA2"/>
<evidence type="ECO:0000256" key="1">
    <source>
        <dbReference type="SAM" id="MobiDB-lite"/>
    </source>
</evidence>
<accession>A0AAE9JDA2</accession>
<proteinExistence type="predicted"/>
<sequence length="96" mass="10620">MKARQLDRSSKEVEGPKTQVKMKSRRRANQVRLTNGQHSHVNGSATGVSAKVGIPESTTFGQDAVTKRRRSSQRQGHSSHVICQADRQLKSSKLLP</sequence>
<feature type="compositionally biased region" description="Basic residues" evidence="1">
    <location>
        <begin position="20"/>
        <end position="29"/>
    </location>
</feature>
<keyword evidence="3" id="KW-1185">Reference proteome</keyword>
<feature type="compositionally biased region" description="Polar residues" evidence="1">
    <location>
        <begin position="31"/>
        <end position="47"/>
    </location>
</feature>
<feature type="compositionally biased region" description="Basic and acidic residues" evidence="1">
    <location>
        <begin position="1"/>
        <end position="15"/>
    </location>
</feature>
<organism evidence="2 3">
    <name type="scientific">Caenorhabditis briggsae</name>
    <dbReference type="NCBI Taxonomy" id="6238"/>
    <lineage>
        <taxon>Eukaryota</taxon>
        <taxon>Metazoa</taxon>
        <taxon>Ecdysozoa</taxon>
        <taxon>Nematoda</taxon>
        <taxon>Chromadorea</taxon>
        <taxon>Rhabditida</taxon>
        <taxon>Rhabditina</taxon>
        <taxon>Rhabditomorpha</taxon>
        <taxon>Rhabditoidea</taxon>
        <taxon>Rhabditidae</taxon>
        <taxon>Peloderinae</taxon>
        <taxon>Caenorhabditis</taxon>
    </lineage>
</organism>
<evidence type="ECO:0000313" key="3">
    <source>
        <dbReference type="Proteomes" id="UP000829354"/>
    </source>
</evidence>
<reference evidence="2 3" key="1">
    <citation type="submission" date="2022-04" db="EMBL/GenBank/DDBJ databases">
        <title>Chromosome-level reference genomes for two strains of Caenorhabditis briggsae: an improved platform for comparative genomics.</title>
        <authorList>
            <person name="Stevens L."/>
            <person name="Andersen E."/>
        </authorList>
    </citation>
    <scope>NUCLEOTIDE SEQUENCE [LARGE SCALE GENOMIC DNA]</scope>
    <source>
        <strain evidence="2">VX34</strain>
        <tissue evidence="2">Whole-organism</tissue>
    </source>
</reference>
<gene>
    <name evidence="2" type="ORF">L5515_004648</name>
</gene>
<evidence type="ECO:0000313" key="2">
    <source>
        <dbReference type="EMBL" id="UMM24386.1"/>
    </source>
</evidence>